<dbReference type="InterPro" id="IPR058087">
    <property type="entry name" value="XAC2610_dom"/>
</dbReference>
<evidence type="ECO:0000313" key="2">
    <source>
        <dbReference type="Proteomes" id="UP000270185"/>
    </source>
</evidence>
<protein>
    <submittedName>
        <fullName evidence="1">Uncharacterized protein</fullName>
    </submittedName>
</protein>
<sequence length="304" mass="35500">MKHLLIIQSFCILILFSCQNKTTEKKLEITGHVFFKVQESQNGKILFKPCGAQIEKYIIYKDSILHQLGQEKFYLNIISTENSENKSQFKTKNRNNGEVAETDDSLLIFQKLDENQKFFKINNHIFVDSLYAKSLRIVKELPCDDDCYDCPKENAAVEECKMKDLSKEFDLTLTGKYNKLENRSDQNPWIARIIILKKNSDLVLQNISFVPESWIYFTSLQCDIISSADYNFDGLDDFAIMTDVGGPRPIFSYYFQGKDKKFNLDPNFKFQNGPLPEKVDFKNRTLTFDSQKFNLQDNIWKEVK</sequence>
<proteinExistence type="predicted"/>
<organism evidence="1 2">
    <name type="scientific">Kaistella carnis</name>
    <dbReference type="NCBI Taxonomy" id="1241979"/>
    <lineage>
        <taxon>Bacteria</taxon>
        <taxon>Pseudomonadati</taxon>
        <taxon>Bacteroidota</taxon>
        <taxon>Flavobacteriia</taxon>
        <taxon>Flavobacteriales</taxon>
        <taxon>Weeksellaceae</taxon>
        <taxon>Chryseobacterium group</taxon>
        <taxon>Kaistella</taxon>
    </lineage>
</organism>
<name>A0A3G8XST2_9FLAO</name>
<evidence type="ECO:0000313" key="1">
    <source>
        <dbReference type="EMBL" id="AZI31711.1"/>
    </source>
</evidence>
<dbReference type="EMBL" id="CP034159">
    <property type="protein sequence ID" value="AZI31711.1"/>
    <property type="molecule type" value="Genomic_DNA"/>
</dbReference>
<dbReference type="NCBIfam" id="NF047539">
    <property type="entry name" value="XAC2610_fam"/>
    <property type="match status" value="1"/>
</dbReference>
<dbReference type="KEGG" id="ccas:EIB73_00330"/>
<dbReference type="OrthoDB" id="956454at2"/>
<dbReference type="Proteomes" id="UP000270185">
    <property type="component" value="Chromosome"/>
</dbReference>
<accession>A0A3G8XST2</accession>
<keyword evidence="2" id="KW-1185">Reference proteome</keyword>
<dbReference type="PROSITE" id="PS51257">
    <property type="entry name" value="PROKAR_LIPOPROTEIN"/>
    <property type="match status" value="1"/>
</dbReference>
<reference evidence="2" key="1">
    <citation type="submission" date="2018-11" db="EMBL/GenBank/DDBJ databases">
        <title>Proposal to divide the Flavobacteriaceae and reorganize its genera based on Amino Acid Identity values calculated from whole genome sequences.</title>
        <authorList>
            <person name="Nicholson A.C."/>
            <person name="Gulvik C.A."/>
            <person name="Whitney A.M."/>
            <person name="Humrighouse B.W."/>
            <person name="Bell M."/>
            <person name="Holmes B."/>
            <person name="Steigerwalt A.G."/>
            <person name="Villarma A."/>
            <person name="Sheth M."/>
            <person name="Batra D."/>
            <person name="Pryor J."/>
            <person name="Bernardet J.-F."/>
            <person name="Hugo C."/>
            <person name="Kampfer P."/>
            <person name="Newman J.D."/>
            <person name="McQuiston J.R."/>
        </authorList>
    </citation>
    <scope>NUCLEOTIDE SEQUENCE [LARGE SCALE GENOMIC DNA]</scope>
    <source>
        <strain evidence="2">G0081</strain>
    </source>
</reference>
<dbReference type="RefSeq" id="WP_125021529.1">
    <property type="nucleotide sequence ID" value="NZ_CP034159.1"/>
</dbReference>
<gene>
    <name evidence="1" type="ORF">EIB73_00330</name>
</gene>
<dbReference type="AlphaFoldDB" id="A0A3G8XST2"/>